<sequence>MMKGLGLKAKLKSLKTRNMAKPILIIAFPIQVELEEMFAAVTPIDRRLEDYHVIAYRASNIVDLSFKVLNPGEASDLDVESLKKEIEEKIFN</sequence>
<accession>A0A6J5NUS7</accession>
<protein>
    <submittedName>
        <fullName evidence="1">Uncharacterized protein</fullName>
    </submittedName>
</protein>
<dbReference type="EMBL" id="LR796670">
    <property type="protein sequence ID" value="CAB4158984.1"/>
    <property type="molecule type" value="Genomic_DNA"/>
</dbReference>
<organism evidence="1">
    <name type="scientific">uncultured Caudovirales phage</name>
    <dbReference type="NCBI Taxonomy" id="2100421"/>
    <lineage>
        <taxon>Viruses</taxon>
        <taxon>Duplodnaviria</taxon>
        <taxon>Heunggongvirae</taxon>
        <taxon>Uroviricota</taxon>
        <taxon>Caudoviricetes</taxon>
        <taxon>Peduoviridae</taxon>
        <taxon>Maltschvirus</taxon>
        <taxon>Maltschvirus maltsch</taxon>
    </lineage>
</organism>
<reference evidence="1" key="1">
    <citation type="submission" date="2020-04" db="EMBL/GenBank/DDBJ databases">
        <authorList>
            <person name="Chiriac C."/>
            <person name="Salcher M."/>
            <person name="Ghai R."/>
            <person name="Kavagutti S V."/>
        </authorList>
    </citation>
    <scope>NUCLEOTIDE SEQUENCE</scope>
</reference>
<evidence type="ECO:0000313" key="1">
    <source>
        <dbReference type="EMBL" id="CAB4158984.1"/>
    </source>
</evidence>
<proteinExistence type="predicted"/>
<name>A0A6J5NUS7_9CAUD</name>
<gene>
    <name evidence="1" type="ORF">UFOVP699_50</name>
</gene>